<evidence type="ECO:0000313" key="2">
    <source>
        <dbReference type="EMBL" id="AKU98843.1"/>
    </source>
</evidence>
<evidence type="ECO:0000256" key="1">
    <source>
        <dbReference type="SAM" id="MobiDB-lite"/>
    </source>
</evidence>
<sequence length="152" mass="16013">MACSGSDEDGTSAPIKRSDAAKDAREEDTTTPPAPVREAGPAPIPVTCPIGTAVEVESNDTPEEANAFTETMFCGTLSSGDDVDYATFDTPPGKKLTVFQGIINGKVDFELSVGGSKFGPGDVDKFTSGTYLVKVFTKGADPASYRFRIQFD</sequence>
<reference evidence="2 3" key="1">
    <citation type="submission" date="2015-08" db="EMBL/GenBank/DDBJ databases">
        <authorList>
            <person name="Babu N.S."/>
            <person name="Beckwith C.J."/>
            <person name="Beseler K.G."/>
            <person name="Brison A."/>
            <person name="Carone J.V."/>
            <person name="Caskin T.P."/>
            <person name="Diamond M."/>
            <person name="Durham M.E."/>
            <person name="Foxe J.M."/>
            <person name="Go M."/>
            <person name="Henderson B.A."/>
            <person name="Jones I.B."/>
            <person name="McGettigan J.A."/>
            <person name="Micheletti S.J."/>
            <person name="Nasrallah M.E."/>
            <person name="Ortiz D."/>
            <person name="Piller C.R."/>
            <person name="Privatt S.R."/>
            <person name="Schneider S.L."/>
            <person name="Sharp S."/>
            <person name="Smith T.C."/>
            <person name="Stanton J.D."/>
            <person name="Ullery H.E."/>
            <person name="Wilson R.J."/>
            <person name="Serrano M.G."/>
            <person name="Buck G."/>
            <person name="Lee V."/>
            <person name="Wang Y."/>
            <person name="Carvalho R."/>
            <person name="Voegtly L."/>
            <person name="Shi R."/>
            <person name="Duckworth R."/>
            <person name="Johnson A."/>
            <person name="Loviza R."/>
            <person name="Walstead R."/>
            <person name="Shah Z."/>
            <person name="Kiflezghi M."/>
            <person name="Wade K."/>
            <person name="Ball S.L."/>
            <person name="Bradley K.W."/>
            <person name="Asai D.J."/>
            <person name="Bowman C.A."/>
            <person name="Russell D.A."/>
            <person name="Pope W.H."/>
            <person name="Jacobs-Sera D."/>
            <person name="Hendrix R.W."/>
            <person name="Hatfull G.F."/>
        </authorList>
    </citation>
    <scope>NUCLEOTIDE SEQUENCE [LARGE SCALE GENOMIC DNA]</scope>
    <source>
        <strain evidence="2 3">DSM 27648</strain>
    </source>
</reference>
<proteinExistence type="predicted"/>
<feature type="compositionally biased region" description="Acidic residues" evidence="1">
    <location>
        <begin position="1"/>
        <end position="10"/>
    </location>
</feature>
<dbReference type="STRING" id="1391654.AKJ09_05507"/>
<organism evidence="2 3">
    <name type="scientific">Labilithrix luteola</name>
    <dbReference type="NCBI Taxonomy" id="1391654"/>
    <lineage>
        <taxon>Bacteria</taxon>
        <taxon>Pseudomonadati</taxon>
        <taxon>Myxococcota</taxon>
        <taxon>Polyangia</taxon>
        <taxon>Polyangiales</taxon>
        <taxon>Labilitrichaceae</taxon>
        <taxon>Labilithrix</taxon>
    </lineage>
</organism>
<keyword evidence="3" id="KW-1185">Reference proteome</keyword>
<feature type="compositionally biased region" description="Basic and acidic residues" evidence="1">
    <location>
        <begin position="16"/>
        <end position="28"/>
    </location>
</feature>
<dbReference type="EMBL" id="CP012333">
    <property type="protein sequence ID" value="AKU98843.1"/>
    <property type="molecule type" value="Genomic_DNA"/>
</dbReference>
<protein>
    <submittedName>
        <fullName evidence="2">Uncharacterized protein</fullName>
    </submittedName>
</protein>
<evidence type="ECO:0000313" key="3">
    <source>
        <dbReference type="Proteomes" id="UP000064967"/>
    </source>
</evidence>
<dbReference type="KEGG" id="llu:AKJ09_05507"/>
<gene>
    <name evidence="2" type="ORF">AKJ09_05507</name>
</gene>
<accession>A0A0K1PZ92</accession>
<dbReference type="Gene3D" id="2.60.120.380">
    <property type="match status" value="1"/>
</dbReference>
<name>A0A0K1PZ92_9BACT</name>
<dbReference type="SUPFAM" id="SSF89260">
    <property type="entry name" value="Collagen-binding domain"/>
    <property type="match status" value="1"/>
</dbReference>
<feature type="region of interest" description="Disordered" evidence="1">
    <location>
        <begin position="1"/>
        <end position="47"/>
    </location>
</feature>
<dbReference type="Proteomes" id="UP000064967">
    <property type="component" value="Chromosome"/>
</dbReference>
<dbReference type="AlphaFoldDB" id="A0A0K1PZ92"/>